<dbReference type="EMBL" id="JACPUR010000031">
    <property type="protein sequence ID" value="MBI3128522.1"/>
    <property type="molecule type" value="Genomic_DNA"/>
</dbReference>
<dbReference type="InterPro" id="IPR037165">
    <property type="entry name" value="AldOxase/xan_DH_Mopterin-bd_sf"/>
</dbReference>
<dbReference type="InterPro" id="IPR008274">
    <property type="entry name" value="AldOxase/xan_DH_MoCoBD1"/>
</dbReference>
<dbReference type="PANTHER" id="PTHR11908:SF132">
    <property type="entry name" value="ALDEHYDE OXIDASE 1-RELATED"/>
    <property type="match status" value="1"/>
</dbReference>
<evidence type="ECO:0000259" key="4">
    <source>
        <dbReference type="SMART" id="SM01008"/>
    </source>
</evidence>
<comment type="caution">
    <text evidence="5">The sequence shown here is derived from an EMBL/GenBank/DDBJ whole genome shotgun (WGS) entry which is preliminary data.</text>
</comment>
<name>A0A932I2D8_UNCTE</name>
<dbReference type="SMART" id="SM01008">
    <property type="entry name" value="Ald_Xan_dh_C"/>
    <property type="match status" value="1"/>
</dbReference>
<dbReference type="SUPFAM" id="SSF56003">
    <property type="entry name" value="Molybdenum cofactor-binding domain"/>
    <property type="match status" value="1"/>
</dbReference>
<dbReference type="Gene3D" id="3.30.365.10">
    <property type="entry name" value="Aldehyde oxidase/xanthine dehydrogenase, molybdopterin binding domain"/>
    <property type="match status" value="4"/>
</dbReference>
<dbReference type="Gene3D" id="3.90.1170.50">
    <property type="entry name" value="Aldehyde oxidase/xanthine dehydrogenase, a/b hammerhead"/>
    <property type="match status" value="1"/>
</dbReference>
<gene>
    <name evidence="5" type="ORF">HYZ11_13030</name>
</gene>
<accession>A0A932I2D8</accession>
<dbReference type="Pfam" id="PF02738">
    <property type="entry name" value="MoCoBD_1"/>
    <property type="match status" value="1"/>
</dbReference>
<evidence type="ECO:0000256" key="2">
    <source>
        <dbReference type="ARBA" id="ARBA00023002"/>
    </source>
</evidence>
<sequence length="763" mass="82130">MTNFAYVGKSVPRVDAPEKVTGRAMYTLDLLLPKMLHGKLLGSPFPHARVKNIDTGRAEKLPGVKLVLTAKDIPDYVVWGVMPSCYDQRPLAVDKVRFVGDTVAAVVAASEDIAQEAIELIEVDYEDLPTVFDPREAMREGAPVIHAEKPNNIAFTKHMEFGPVDEMFRIAHHVSVLSTESSRQAHCAFETHVSIAEWSPSGNLTVYNSSQCPSLSSQYFAKCLHIPEANVRVVTNYVGGGFGGKATSKFNIDFLSIIAAKKLGRPVKFYYTREEEFLLATHRTKQYHTIRIATDKEGLLLAREVKMVVDNGGYSDYGPVVGAITAHMGGSLYNFKAYRHHADVVYTNVPPGGAMRGVGNAGYTFGTESAMDNHARQIGMDSAEFRMKNLVKKGDTTIIGARISSCGARECLREAVKRVPWKGPRPTGGARKRGYGLAMAVHFTGTRAMGPETAGAFIKMNKDGTVQVLSGTIEMGNGSNTTLSQICAETLGIRVEDVQIINGDTAVNPYGWGVRGSRTTAIDGMATRLAAIQARDMLFRGAAQLLECDAADLDARDGTIFVKSSPDRNVTHGQAYMKIYDKQGSEAVYTAASYDSPSETPDPATGYGNWSAAYSFGAKVAEVEVDTETGAVEVLRIVSVNDVGTVVNPAGAQGQLDGGALMGLGYALMEDFQVEGGQPVNPNWLDYKFPSTQDMPQLEAVLVETESPSGPYGAKGLGEMVQLATEPAIANAVYDAVGVRITSLPVTPEKVLRGLRELAGASA</sequence>
<dbReference type="Pfam" id="PF01315">
    <property type="entry name" value="Ald_Xan_dh_C"/>
    <property type="match status" value="1"/>
</dbReference>
<dbReference type="InterPro" id="IPR046867">
    <property type="entry name" value="AldOxase/xan_DH_MoCoBD2"/>
</dbReference>
<dbReference type="SUPFAM" id="SSF54665">
    <property type="entry name" value="CO dehydrogenase molybdoprotein N-domain-like"/>
    <property type="match status" value="1"/>
</dbReference>
<organism evidence="5 6">
    <name type="scientific">Tectimicrobiota bacterium</name>
    <dbReference type="NCBI Taxonomy" id="2528274"/>
    <lineage>
        <taxon>Bacteria</taxon>
        <taxon>Pseudomonadati</taxon>
        <taxon>Nitrospinota/Tectimicrobiota group</taxon>
        <taxon>Candidatus Tectimicrobiota</taxon>
    </lineage>
</organism>
<protein>
    <submittedName>
        <fullName evidence="5">Xanthine dehydrogenase family protein molybdopterin-binding subunit</fullName>
    </submittedName>
</protein>
<dbReference type="AlphaFoldDB" id="A0A932I2D8"/>
<dbReference type="InterPro" id="IPR036856">
    <property type="entry name" value="Ald_Oxase/Xan_DH_a/b_sf"/>
</dbReference>
<dbReference type="PANTHER" id="PTHR11908">
    <property type="entry name" value="XANTHINE DEHYDROGENASE"/>
    <property type="match status" value="1"/>
</dbReference>
<keyword evidence="2" id="KW-0560">Oxidoreductase</keyword>
<evidence type="ECO:0000313" key="5">
    <source>
        <dbReference type="EMBL" id="MBI3128522.1"/>
    </source>
</evidence>
<proteinExistence type="predicted"/>
<reference evidence="5" key="1">
    <citation type="submission" date="2020-07" db="EMBL/GenBank/DDBJ databases">
        <title>Huge and variable diversity of episymbiotic CPR bacteria and DPANN archaea in groundwater ecosystems.</title>
        <authorList>
            <person name="He C.Y."/>
            <person name="Keren R."/>
            <person name="Whittaker M."/>
            <person name="Farag I.F."/>
            <person name="Doudna J."/>
            <person name="Cate J.H.D."/>
            <person name="Banfield J.F."/>
        </authorList>
    </citation>
    <scope>NUCLEOTIDE SEQUENCE</scope>
    <source>
        <strain evidence="5">NC_groundwater_763_Ag_S-0.2um_68_21</strain>
    </source>
</reference>
<evidence type="ECO:0000256" key="3">
    <source>
        <dbReference type="ARBA" id="ARBA00053029"/>
    </source>
</evidence>
<dbReference type="InterPro" id="IPR016208">
    <property type="entry name" value="Ald_Oxase/xanthine_DH-like"/>
</dbReference>
<evidence type="ECO:0000256" key="1">
    <source>
        <dbReference type="ARBA" id="ARBA00022505"/>
    </source>
</evidence>
<dbReference type="Pfam" id="PF20256">
    <property type="entry name" value="MoCoBD_2"/>
    <property type="match status" value="1"/>
</dbReference>
<evidence type="ECO:0000313" key="6">
    <source>
        <dbReference type="Proteomes" id="UP000782312"/>
    </source>
</evidence>
<dbReference type="GO" id="GO:0005506">
    <property type="term" value="F:iron ion binding"/>
    <property type="evidence" value="ECO:0007669"/>
    <property type="project" value="InterPro"/>
</dbReference>
<feature type="domain" description="Aldehyde oxidase/xanthine dehydrogenase a/b hammerhead" evidence="4">
    <location>
        <begin position="21"/>
        <end position="129"/>
    </location>
</feature>
<dbReference type="GO" id="GO:0016491">
    <property type="term" value="F:oxidoreductase activity"/>
    <property type="evidence" value="ECO:0007669"/>
    <property type="project" value="UniProtKB-KW"/>
</dbReference>
<dbReference type="Proteomes" id="UP000782312">
    <property type="component" value="Unassembled WGS sequence"/>
</dbReference>
<dbReference type="InterPro" id="IPR000674">
    <property type="entry name" value="Ald_Oxase/Xan_DH_a/b"/>
</dbReference>
<dbReference type="FunFam" id="3.30.365.10:FF:000001">
    <property type="entry name" value="Xanthine dehydrogenase oxidase"/>
    <property type="match status" value="1"/>
</dbReference>
<keyword evidence="1" id="KW-0500">Molybdenum</keyword>
<comment type="cofactor">
    <cofactor evidence="3">
        <name>Mo-molybdopterin cytosine dinucleotide</name>
        <dbReference type="ChEBI" id="CHEBI:71308"/>
    </cofactor>
</comment>